<comment type="caution">
    <text evidence="1">The sequence shown here is derived from an EMBL/GenBank/DDBJ whole genome shotgun (WGS) entry which is preliminary data.</text>
</comment>
<dbReference type="Proteomes" id="UP001311730">
    <property type="component" value="Unassembled WGS sequence"/>
</dbReference>
<dbReference type="Gene3D" id="3.40.50.1820">
    <property type="entry name" value="alpha/beta hydrolase"/>
    <property type="match status" value="1"/>
</dbReference>
<organism evidence="1 2">
    <name type="scientific">Capnocytophaga gingivalis</name>
    <dbReference type="NCBI Taxonomy" id="1017"/>
    <lineage>
        <taxon>Bacteria</taxon>
        <taxon>Pseudomonadati</taxon>
        <taxon>Bacteroidota</taxon>
        <taxon>Flavobacteriia</taxon>
        <taxon>Flavobacteriales</taxon>
        <taxon>Flavobacteriaceae</taxon>
        <taxon>Capnocytophaga</taxon>
    </lineage>
</organism>
<gene>
    <name evidence="1" type="ORF">VJJ08_05410</name>
</gene>
<reference evidence="1 2" key="1">
    <citation type="submission" date="2023-12" db="EMBL/GenBank/DDBJ databases">
        <title>Genomic sequences of Capnocytophaga and Parvimonas strains.</title>
        <authorList>
            <person name="Watt R.M."/>
            <person name="Wang M."/>
            <person name="Yang T."/>
            <person name="Tong W.M."/>
        </authorList>
    </citation>
    <scope>NUCLEOTIDE SEQUENCE [LARGE SCALE GENOMIC DNA]</scope>
    <source>
        <strain evidence="1 2">CCUG 13096</strain>
    </source>
</reference>
<dbReference type="PANTHER" id="PTHR48098">
    <property type="entry name" value="ENTEROCHELIN ESTERASE-RELATED"/>
    <property type="match status" value="1"/>
</dbReference>
<dbReference type="InterPro" id="IPR000801">
    <property type="entry name" value="Esterase-like"/>
</dbReference>
<name>A0ABU5Z9C3_9FLAO</name>
<proteinExistence type="predicted"/>
<sequence>MKEILLFISSFLLFSCSKATHTGTTPIPPSSTASVIDLSPTLESRILGGTQHYAVYLPPSYTKEPQRKYPVLYLLHGMYQNYRSWIHEGELQAAADKAIAEGAVEMIIICPNGFNSFYYNSADMRYEDFFIQEFVPEVERRYHILSEKKHRNIAGLSMGGFGATYLAFQHHELFGNAYSTSGGFIEPATTLLKNIINAKLATEKSHFPTYTLECGAEDALVIESNKTLSQFLDEKQIHYTKIFRQGTHNWKFWKESLPKILRSVR</sequence>
<dbReference type="GO" id="GO:0016787">
    <property type="term" value="F:hydrolase activity"/>
    <property type="evidence" value="ECO:0007669"/>
    <property type="project" value="UniProtKB-KW"/>
</dbReference>
<keyword evidence="1" id="KW-0378">Hydrolase</keyword>
<dbReference type="InterPro" id="IPR029058">
    <property type="entry name" value="AB_hydrolase_fold"/>
</dbReference>
<dbReference type="EMBL" id="JAYKBW010000005">
    <property type="protein sequence ID" value="MEB3074737.1"/>
    <property type="molecule type" value="Genomic_DNA"/>
</dbReference>
<dbReference type="PROSITE" id="PS51257">
    <property type="entry name" value="PROKAR_LIPOPROTEIN"/>
    <property type="match status" value="1"/>
</dbReference>
<dbReference type="InterPro" id="IPR050583">
    <property type="entry name" value="Mycobacterial_A85_antigen"/>
</dbReference>
<dbReference type="SUPFAM" id="SSF53474">
    <property type="entry name" value="alpha/beta-Hydrolases"/>
    <property type="match status" value="1"/>
</dbReference>
<dbReference type="PANTHER" id="PTHR48098:SF1">
    <property type="entry name" value="DIACYLGLYCEROL ACYLTRANSFERASE_MYCOLYLTRANSFERASE AG85A"/>
    <property type="match status" value="1"/>
</dbReference>
<protein>
    <submittedName>
        <fullName evidence="1">Alpha/beta hydrolase-fold protein</fullName>
    </submittedName>
</protein>
<dbReference type="Pfam" id="PF00756">
    <property type="entry name" value="Esterase"/>
    <property type="match status" value="1"/>
</dbReference>
<keyword evidence="2" id="KW-1185">Reference proteome</keyword>
<dbReference type="RefSeq" id="WP_323983076.1">
    <property type="nucleotide sequence ID" value="NZ_JAYKBW010000005.1"/>
</dbReference>
<evidence type="ECO:0000313" key="1">
    <source>
        <dbReference type="EMBL" id="MEB3074737.1"/>
    </source>
</evidence>
<evidence type="ECO:0000313" key="2">
    <source>
        <dbReference type="Proteomes" id="UP001311730"/>
    </source>
</evidence>
<accession>A0ABU5Z9C3</accession>